<keyword evidence="1" id="KW-0175">Coiled coil</keyword>
<dbReference type="EMBL" id="JAEHOE010000203">
    <property type="protein sequence ID" value="KAG2482750.1"/>
    <property type="molecule type" value="Genomic_DNA"/>
</dbReference>
<accession>A0A835XKI3</accession>
<feature type="compositionally biased region" description="Low complexity" evidence="2">
    <location>
        <begin position="222"/>
        <end position="249"/>
    </location>
</feature>
<evidence type="ECO:0000256" key="1">
    <source>
        <dbReference type="SAM" id="Coils"/>
    </source>
</evidence>
<evidence type="ECO:0000313" key="3">
    <source>
        <dbReference type="EMBL" id="KAG2482750.1"/>
    </source>
</evidence>
<dbReference type="Proteomes" id="UP000612055">
    <property type="component" value="Unassembled WGS sequence"/>
</dbReference>
<keyword evidence="4" id="KW-1185">Reference proteome</keyword>
<gene>
    <name evidence="3" type="ORF">HYH03_018344</name>
</gene>
<organism evidence="3 4">
    <name type="scientific">Edaphochlamys debaryana</name>
    <dbReference type="NCBI Taxonomy" id="47281"/>
    <lineage>
        <taxon>Eukaryota</taxon>
        <taxon>Viridiplantae</taxon>
        <taxon>Chlorophyta</taxon>
        <taxon>core chlorophytes</taxon>
        <taxon>Chlorophyceae</taxon>
        <taxon>CS clade</taxon>
        <taxon>Chlamydomonadales</taxon>
        <taxon>Chlamydomonadales incertae sedis</taxon>
        <taxon>Edaphochlamys</taxon>
    </lineage>
</organism>
<feature type="region of interest" description="Disordered" evidence="2">
    <location>
        <begin position="222"/>
        <end position="254"/>
    </location>
</feature>
<dbReference type="AlphaFoldDB" id="A0A835XKI3"/>
<protein>
    <submittedName>
        <fullName evidence="3">Uncharacterized protein</fullName>
    </submittedName>
</protein>
<name>A0A835XKI3_9CHLO</name>
<evidence type="ECO:0000313" key="4">
    <source>
        <dbReference type="Proteomes" id="UP000612055"/>
    </source>
</evidence>
<sequence>MAAQPALSVMCPEAEREVRDFTAHADAVLGAGAEPSPASLSALASSAKELVTRPGRWVDADDKAAAGSTIAELLSRPAFKRALLLVTNESTRWSWSPGQRSAEEQEGLKAKIEALEAVVRLCGELLGSSTAAAPVLDFARHLVLSQTLEALSGRLADARAELDFLSDRAAAAADAGGARLFLQADAPALLLPLVPIVDLVGAAASLAWGCLLLATREPDAGPEPQSAAAAAASGAAPEPSAPSQPAGAAASGGAGSSDAAAGAGASACYAQELAAALRASAVVEHTCAALASAFRLWAVFGSAAADEPPRGDPAVYDTFSGHADRTVHHVARALAALDVVQSGKRSASLARAAALGPGGFYTALAHGIAVLSAMDDEGTHGLEPSVQHSFTHVFRMTVKQNLLARFKGGGPQPRRSDSLGSLMFLIMLLTADDKTLLDAAAARAMLPRSAVRPLAMRIARLGLQAAAEAAAGRTQEESLAALQDALTRRLSAKTSRALLEEEEAALLASAALHEASSAARGGAGPPGSADLGEEWWRLAAALAPHLQAPACVHGVSFSRDYGGNVLGQLPVVALPPAPLPPAPPLGLESALAGGVLPCLERLLRRTAAGLREGGPPPPEVEASTALSELDGGLWTRLAPLLAWGDARQAAALVRTVGKGLEAAASISSSYFSPADKTLAALAGCVLAGGRIWLEGLAASTGARRPGLASGALGAGLGGGGPGALYPAERQLLAMLAAAMATWLPPLCRLLWARHRDQAGVPGSAPLITCLCWLPLLARIDATHGPPTRPSAVVAAGAAAAGAAAGAAPGGTGWAKALASPVQTVGVALGGIGGESEDTYLRYVAQACCAVAAALPEEVMRLNDTDVAWQPQQLRSLGAECRARGDAAAAEAAEALAAQLVRWAHGSGPRGGRGGARASAASGAQALAARFGAWFPGLEAAAALLPASPAAARACLGGCSTRPAPTWRATAMRPCCCGRARAAAALRRTAAASARRRTGGRATGRRAGAALGALGAAAEGRMAGVIVAVA</sequence>
<proteinExistence type="predicted"/>
<comment type="caution">
    <text evidence="3">The sequence shown here is derived from an EMBL/GenBank/DDBJ whole genome shotgun (WGS) entry which is preliminary data.</text>
</comment>
<feature type="coiled-coil region" evidence="1">
    <location>
        <begin position="148"/>
        <end position="175"/>
    </location>
</feature>
<reference evidence="3" key="1">
    <citation type="journal article" date="2020" name="bioRxiv">
        <title>Comparative genomics of Chlamydomonas.</title>
        <authorList>
            <person name="Craig R.J."/>
            <person name="Hasan A.R."/>
            <person name="Ness R.W."/>
            <person name="Keightley P.D."/>
        </authorList>
    </citation>
    <scope>NUCLEOTIDE SEQUENCE</scope>
    <source>
        <strain evidence="3">CCAP 11/70</strain>
    </source>
</reference>
<evidence type="ECO:0000256" key="2">
    <source>
        <dbReference type="SAM" id="MobiDB-lite"/>
    </source>
</evidence>